<evidence type="ECO:0000259" key="5">
    <source>
        <dbReference type="PROSITE" id="PS50071"/>
    </source>
</evidence>
<evidence type="ECO:0000313" key="6">
    <source>
        <dbReference type="EMBL" id="TKR76950.1"/>
    </source>
</evidence>
<organism evidence="6 7">
    <name type="scientific">Steinernema carpocapsae</name>
    <name type="common">Entomopathogenic nematode</name>
    <dbReference type="NCBI Taxonomy" id="34508"/>
    <lineage>
        <taxon>Eukaryota</taxon>
        <taxon>Metazoa</taxon>
        <taxon>Ecdysozoa</taxon>
        <taxon>Nematoda</taxon>
        <taxon>Chromadorea</taxon>
        <taxon>Rhabditida</taxon>
        <taxon>Tylenchina</taxon>
        <taxon>Panagrolaimomorpha</taxon>
        <taxon>Strongyloidoidea</taxon>
        <taxon>Steinernematidae</taxon>
        <taxon>Steinernema</taxon>
    </lineage>
</organism>
<feature type="region of interest" description="Disordered" evidence="4">
    <location>
        <begin position="79"/>
        <end position="104"/>
    </location>
</feature>
<accession>A0A4U5N3S3</accession>
<dbReference type="EMBL" id="AZBU02000005">
    <property type="protein sequence ID" value="TKR76950.1"/>
    <property type="molecule type" value="Genomic_DNA"/>
</dbReference>
<evidence type="ECO:0000313" key="7">
    <source>
        <dbReference type="Proteomes" id="UP000298663"/>
    </source>
</evidence>
<dbReference type="PROSITE" id="PS50071">
    <property type="entry name" value="HOMEOBOX_2"/>
    <property type="match status" value="1"/>
</dbReference>
<name>A0A4U5N3S3_STECR</name>
<keyword evidence="2 3" id="KW-0238">DNA-binding</keyword>
<sequence>MAPTPKTPFSSANSSTVPPLNTAQSQDQLNSLVRQITSNPQLLQVLAQAAPSSSTGTAAFNPPKRVKYTEEHKQDLEQMFKRSPHPSAEEKRECVQKTGLTNKQVTRSFQNQRALPREATKPKFPWSLQSTSAAGSTWSRFARCRTPIRTNSVGL</sequence>
<comment type="caution">
    <text evidence="6">The sequence shown here is derived from an EMBL/GenBank/DDBJ whole genome shotgun (WGS) entry which is preliminary data.</text>
</comment>
<dbReference type="SMART" id="SM00389">
    <property type="entry name" value="HOX"/>
    <property type="match status" value="1"/>
</dbReference>
<keyword evidence="7" id="KW-1185">Reference proteome</keyword>
<evidence type="ECO:0000256" key="1">
    <source>
        <dbReference type="ARBA" id="ARBA00004123"/>
    </source>
</evidence>
<dbReference type="AlphaFoldDB" id="A0A4U5N3S3"/>
<feature type="DNA-binding region" description="Homeobox" evidence="2">
    <location>
        <begin position="61"/>
        <end position="120"/>
    </location>
</feature>
<evidence type="ECO:0000256" key="2">
    <source>
        <dbReference type="PROSITE-ProRule" id="PRU00108"/>
    </source>
</evidence>
<comment type="subcellular location">
    <subcellularLocation>
        <location evidence="1 2 3">Nucleus</location>
    </subcellularLocation>
</comment>
<dbReference type="SUPFAM" id="SSF46689">
    <property type="entry name" value="Homeodomain-like"/>
    <property type="match status" value="1"/>
</dbReference>
<dbReference type="InterPro" id="IPR009057">
    <property type="entry name" value="Homeodomain-like_sf"/>
</dbReference>
<reference evidence="6 7" key="1">
    <citation type="journal article" date="2015" name="Genome Biol.">
        <title>Comparative genomics of Steinernema reveals deeply conserved gene regulatory networks.</title>
        <authorList>
            <person name="Dillman A.R."/>
            <person name="Macchietto M."/>
            <person name="Porter C.F."/>
            <person name="Rogers A."/>
            <person name="Williams B."/>
            <person name="Antoshechkin I."/>
            <person name="Lee M.M."/>
            <person name="Goodwin Z."/>
            <person name="Lu X."/>
            <person name="Lewis E.E."/>
            <person name="Goodrich-Blair H."/>
            <person name="Stock S.P."/>
            <person name="Adams B.J."/>
            <person name="Sternberg P.W."/>
            <person name="Mortazavi A."/>
        </authorList>
    </citation>
    <scope>NUCLEOTIDE SEQUENCE [LARGE SCALE GENOMIC DNA]</scope>
    <source>
        <strain evidence="6 7">ALL</strain>
    </source>
</reference>
<feature type="region of interest" description="Disordered" evidence="4">
    <location>
        <begin position="1"/>
        <end position="26"/>
    </location>
</feature>
<evidence type="ECO:0000256" key="3">
    <source>
        <dbReference type="RuleBase" id="RU000682"/>
    </source>
</evidence>
<feature type="compositionally biased region" description="Polar residues" evidence="4">
    <location>
        <begin position="7"/>
        <end position="26"/>
    </location>
</feature>
<feature type="domain" description="Homeobox" evidence="5">
    <location>
        <begin position="59"/>
        <end position="119"/>
    </location>
</feature>
<dbReference type="OrthoDB" id="6159439at2759"/>
<reference evidence="6 7" key="2">
    <citation type="journal article" date="2019" name="G3 (Bethesda)">
        <title>Hybrid Assembly of the Genome of the Entomopathogenic Nematode Steinernema carpocapsae Identifies the X-Chromosome.</title>
        <authorList>
            <person name="Serra L."/>
            <person name="Macchietto M."/>
            <person name="Macias-Munoz A."/>
            <person name="McGill C.J."/>
            <person name="Rodriguez I.M."/>
            <person name="Rodriguez B."/>
            <person name="Murad R."/>
            <person name="Mortazavi A."/>
        </authorList>
    </citation>
    <scope>NUCLEOTIDE SEQUENCE [LARGE SCALE GENOMIC DNA]</scope>
    <source>
        <strain evidence="6 7">ALL</strain>
    </source>
</reference>
<dbReference type="CDD" id="cd00086">
    <property type="entry name" value="homeodomain"/>
    <property type="match status" value="1"/>
</dbReference>
<dbReference type="GO" id="GO:0005634">
    <property type="term" value="C:nucleus"/>
    <property type="evidence" value="ECO:0007669"/>
    <property type="project" value="UniProtKB-SubCell"/>
</dbReference>
<keyword evidence="2 3" id="KW-0539">Nucleus</keyword>
<gene>
    <name evidence="6" type="ORF">L596_018010</name>
</gene>
<dbReference type="Gene3D" id="1.10.10.60">
    <property type="entry name" value="Homeodomain-like"/>
    <property type="match status" value="1"/>
</dbReference>
<protein>
    <recommendedName>
        <fullName evidence="5">Homeobox domain-containing protein</fullName>
    </recommendedName>
</protein>
<dbReference type="InterPro" id="IPR001356">
    <property type="entry name" value="HD"/>
</dbReference>
<evidence type="ECO:0000256" key="4">
    <source>
        <dbReference type="SAM" id="MobiDB-lite"/>
    </source>
</evidence>
<dbReference type="GO" id="GO:0003677">
    <property type="term" value="F:DNA binding"/>
    <property type="evidence" value="ECO:0007669"/>
    <property type="project" value="UniProtKB-UniRule"/>
</dbReference>
<dbReference type="Proteomes" id="UP000298663">
    <property type="component" value="Unassembled WGS sequence"/>
</dbReference>
<proteinExistence type="predicted"/>
<dbReference type="Pfam" id="PF00046">
    <property type="entry name" value="Homeodomain"/>
    <property type="match status" value="1"/>
</dbReference>
<keyword evidence="2 3" id="KW-0371">Homeobox</keyword>